<protein>
    <submittedName>
        <fullName evidence="8">DNA-binding response regulator</fullName>
    </submittedName>
</protein>
<dbReference type="SUPFAM" id="SSF46894">
    <property type="entry name" value="C-terminal effector domain of the bipartite response regulators"/>
    <property type="match status" value="1"/>
</dbReference>
<dbReference type="PRINTS" id="PR00038">
    <property type="entry name" value="HTHLUXR"/>
</dbReference>
<evidence type="ECO:0000256" key="2">
    <source>
        <dbReference type="ARBA" id="ARBA00023015"/>
    </source>
</evidence>
<keyword evidence="4" id="KW-0804">Transcription</keyword>
<dbReference type="CDD" id="cd06170">
    <property type="entry name" value="LuxR_C_like"/>
    <property type="match status" value="1"/>
</dbReference>
<dbReference type="SUPFAM" id="SSF52172">
    <property type="entry name" value="CheY-like"/>
    <property type="match status" value="1"/>
</dbReference>
<dbReference type="EMBL" id="MGDI01000001">
    <property type="protein sequence ID" value="OGL55450.1"/>
    <property type="molecule type" value="Genomic_DNA"/>
</dbReference>
<dbReference type="InterPro" id="IPR001789">
    <property type="entry name" value="Sig_transdc_resp-reg_receiver"/>
</dbReference>
<organism evidence="8 9">
    <name type="scientific">Candidatus Schekmanbacteria bacterium RIFCSPLOWO2_12_FULL_38_15</name>
    <dbReference type="NCBI Taxonomy" id="1817883"/>
    <lineage>
        <taxon>Bacteria</taxon>
        <taxon>Candidatus Schekmaniibacteriota</taxon>
    </lineage>
</organism>
<evidence type="ECO:0000313" key="9">
    <source>
        <dbReference type="Proteomes" id="UP000178082"/>
    </source>
</evidence>
<comment type="caution">
    <text evidence="8">The sequence shown here is derived from an EMBL/GenBank/DDBJ whole genome shotgun (WGS) entry which is preliminary data.</text>
</comment>
<dbReference type="PROSITE" id="PS50043">
    <property type="entry name" value="HTH_LUXR_2"/>
    <property type="match status" value="1"/>
</dbReference>
<dbReference type="GO" id="GO:0006355">
    <property type="term" value="P:regulation of DNA-templated transcription"/>
    <property type="evidence" value="ECO:0007669"/>
    <property type="project" value="InterPro"/>
</dbReference>
<evidence type="ECO:0000256" key="5">
    <source>
        <dbReference type="PROSITE-ProRule" id="PRU00169"/>
    </source>
</evidence>
<gene>
    <name evidence="8" type="ORF">A3G31_01395</name>
</gene>
<dbReference type="Pfam" id="PF00072">
    <property type="entry name" value="Response_reg"/>
    <property type="match status" value="1"/>
</dbReference>
<dbReference type="Proteomes" id="UP000178082">
    <property type="component" value="Unassembled WGS sequence"/>
</dbReference>
<dbReference type="STRING" id="1817883.A3G31_01395"/>
<dbReference type="SMART" id="SM00448">
    <property type="entry name" value="REC"/>
    <property type="match status" value="1"/>
</dbReference>
<dbReference type="AlphaFoldDB" id="A0A1F7SNS9"/>
<dbReference type="PROSITE" id="PS50110">
    <property type="entry name" value="RESPONSE_REGULATORY"/>
    <property type="match status" value="1"/>
</dbReference>
<dbReference type="PANTHER" id="PTHR43214:SF24">
    <property type="entry name" value="TRANSCRIPTIONAL REGULATORY PROTEIN NARL-RELATED"/>
    <property type="match status" value="1"/>
</dbReference>
<dbReference type="SMART" id="SM00421">
    <property type="entry name" value="HTH_LUXR"/>
    <property type="match status" value="1"/>
</dbReference>
<dbReference type="InterPro" id="IPR039420">
    <property type="entry name" value="WalR-like"/>
</dbReference>
<evidence type="ECO:0000313" key="8">
    <source>
        <dbReference type="EMBL" id="OGL55450.1"/>
    </source>
</evidence>
<dbReference type="InterPro" id="IPR016032">
    <property type="entry name" value="Sig_transdc_resp-reg_C-effctor"/>
</dbReference>
<accession>A0A1F7SNS9</accession>
<name>A0A1F7SNS9_9BACT</name>
<feature type="domain" description="Response regulatory" evidence="7">
    <location>
        <begin position="5"/>
        <end position="121"/>
    </location>
</feature>
<sequence length="219" mass="24390">MKKIKILLVDDHAVLRSGLKLLLNAQPDMEVLDEATDGLEAINKAVKLFPDIVLMDISMPGIGGLEAAKRIKAKCPKTKILVLTMHDDEKYLDEFLRHGASGYVVKKAADTELTAAIRAVNRGEIALHPAVTKKLINNYLNISSPSKKKNGQHDHLSEREQQVLKLIVLGHTNKEISEALFISIKTVETHRTRILQKLNLNTRAQLVQYAMGKGIFKKS</sequence>
<keyword evidence="3 8" id="KW-0238">DNA-binding</keyword>
<dbReference type="InterPro" id="IPR000792">
    <property type="entry name" value="Tscrpt_reg_LuxR_C"/>
</dbReference>
<dbReference type="GO" id="GO:0000160">
    <property type="term" value="P:phosphorelay signal transduction system"/>
    <property type="evidence" value="ECO:0007669"/>
    <property type="project" value="InterPro"/>
</dbReference>
<feature type="domain" description="HTH luxR-type" evidence="6">
    <location>
        <begin position="149"/>
        <end position="214"/>
    </location>
</feature>
<evidence type="ECO:0000259" key="7">
    <source>
        <dbReference type="PROSITE" id="PS50110"/>
    </source>
</evidence>
<dbReference type="PROSITE" id="PS00622">
    <property type="entry name" value="HTH_LUXR_1"/>
    <property type="match status" value="1"/>
</dbReference>
<keyword evidence="1 5" id="KW-0597">Phosphoprotein</keyword>
<dbReference type="Gene3D" id="3.40.50.2300">
    <property type="match status" value="1"/>
</dbReference>
<proteinExistence type="predicted"/>
<dbReference type="InterPro" id="IPR011006">
    <property type="entry name" value="CheY-like_superfamily"/>
</dbReference>
<dbReference type="PANTHER" id="PTHR43214">
    <property type="entry name" value="TWO-COMPONENT RESPONSE REGULATOR"/>
    <property type="match status" value="1"/>
</dbReference>
<dbReference type="InterPro" id="IPR058245">
    <property type="entry name" value="NreC/VraR/RcsB-like_REC"/>
</dbReference>
<dbReference type="CDD" id="cd17535">
    <property type="entry name" value="REC_NarL-like"/>
    <property type="match status" value="1"/>
</dbReference>
<evidence type="ECO:0000256" key="1">
    <source>
        <dbReference type="ARBA" id="ARBA00022553"/>
    </source>
</evidence>
<feature type="modified residue" description="4-aspartylphosphate" evidence="5">
    <location>
        <position position="56"/>
    </location>
</feature>
<evidence type="ECO:0000259" key="6">
    <source>
        <dbReference type="PROSITE" id="PS50043"/>
    </source>
</evidence>
<evidence type="ECO:0000256" key="4">
    <source>
        <dbReference type="ARBA" id="ARBA00023163"/>
    </source>
</evidence>
<reference evidence="8 9" key="1">
    <citation type="journal article" date="2016" name="Nat. Commun.">
        <title>Thousands of microbial genomes shed light on interconnected biogeochemical processes in an aquifer system.</title>
        <authorList>
            <person name="Anantharaman K."/>
            <person name="Brown C.T."/>
            <person name="Hug L.A."/>
            <person name="Sharon I."/>
            <person name="Castelle C.J."/>
            <person name="Probst A.J."/>
            <person name="Thomas B.C."/>
            <person name="Singh A."/>
            <person name="Wilkins M.J."/>
            <person name="Karaoz U."/>
            <person name="Brodie E.L."/>
            <person name="Williams K.H."/>
            <person name="Hubbard S.S."/>
            <person name="Banfield J.F."/>
        </authorList>
    </citation>
    <scope>NUCLEOTIDE SEQUENCE [LARGE SCALE GENOMIC DNA]</scope>
</reference>
<dbReference type="Pfam" id="PF00196">
    <property type="entry name" value="GerE"/>
    <property type="match status" value="1"/>
</dbReference>
<keyword evidence="2" id="KW-0805">Transcription regulation</keyword>
<dbReference type="GO" id="GO:0003677">
    <property type="term" value="F:DNA binding"/>
    <property type="evidence" value="ECO:0007669"/>
    <property type="project" value="UniProtKB-KW"/>
</dbReference>
<evidence type="ECO:0000256" key="3">
    <source>
        <dbReference type="ARBA" id="ARBA00023125"/>
    </source>
</evidence>